<name>A0ABP5WZL5_9ACTN</name>
<keyword evidence="5" id="KW-0560">Oxidoreductase</keyword>
<dbReference type="InterPro" id="IPR050416">
    <property type="entry name" value="FAD-linked_Oxidoreductase"/>
</dbReference>
<dbReference type="PROSITE" id="PS51387">
    <property type="entry name" value="FAD_PCMH"/>
    <property type="match status" value="1"/>
</dbReference>
<dbReference type="EMBL" id="BAAARW010000024">
    <property type="protein sequence ID" value="GAA2440493.1"/>
    <property type="molecule type" value="Genomic_DNA"/>
</dbReference>
<dbReference type="Gene3D" id="3.30.465.10">
    <property type="match status" value="1"/>
</dbReference>
<dbReference type="Proteomes" id="UP001501231">
    <property type="component" value="Unassembled WGS sequence"/>
</dbReference>
<feature type="compositionally biased region" description="Basic and acidic residues" evidence="6">
    <location>
        <begin position="456"/>
        <end position="466"/>
    </location>
</feature>
<dbReference type="InterPro" id="IPR036318">
    <property type="entry name" value="FAD-bd_PCMH-like_sf"/>
</dbReference>
<keyword evidence="3" id="KW-0285">Flavoprotein</keyword>
<gene>
    <name evidence="8" type="ORF">GCM10010191_65390</name>
</gene>
<proteinExistence type="inferred from homology"/>
<dbReference type="InterPro" id="IPR006093">
    <property type="entry name" value="Oxy_OxRdtase_FAD_BS"/>
</dbReference>
<evidence type="ECO:0000313" key="8">
    <source>
        <dbReference type="EMBL" id="GAA2440493.1"/>
    </source>
</evidence>
<dbReference type="Gene3D" id="3.40.462.20">
    <property type="match status" value="1"/>
</dbReference>
<keyword evidence="4" id="KW-0274">FAD</keyword>
<organism evidence="8 9">
    <name type="scientific">Actinomadura vinacea</name>
    <dbReference type="NCBI Taxonomy" id="115336"/>
    <lineage>
        <taxon>Bacteria</taxon>
        <taxon>Bacillati</taxon>
        <taxon>Actinomycetota</taxon>
        <taxon>Actinomycetes</taxon>
        <taxon>Streptosporangiales</taxon>
        <taxon>Thermomonosporaceae</taxon>
        <taxon>Actinomadura</taxon>
    </lineage>
</organism>
<evidence type="ECO:0000259" key="7">
    <source>
        <dbReference type="PROSITE" id="PS51387"/>
    </source>
</evidence>
<dbReference type="InterPro" id="IPR006094">
    <property type="entry name" value="Oxid_FAD_bind_N"/>
</dbReference>
<evidence type="ECO:0000256" key="6">
    <source>
        <dbReference type="SAM" id="MobiDB-lite"/>
    </source>
</evidence>
<evidence type="ECO:0000256" key="5">
    <source>
        <dbReference type="ARBA" id="ARBA00023002"/>
    </source>
</evidence>
<feature type="domain" description="FAD-binding PCMH-type" evidence="7">
    <location>
        <begin position="34"/>
        <end position="202"/>
    </location>
</feature>
<evidence type="ECO:0000256" key="1">
    <source>
        <dbReference type="ARBA" id="ARBA00001974"/>
    </source>
</evidence>
<evidence type="ECO:0000256" key="2">
    <source>
        <dbReference type="ARBA" id="ARBA00005466"/>
    </source>
</evidence>
<protein>
    <submittedName>
        <fullName evidence="8">FAD-binding oxidoreductase</fullName>
    </submittedName>
</protein>
<dbReference type="InterPro" id="IPR016169">
    <property type="entry name" value="FAD-bd_PCMH_sub2"/>
</dbReference>
<dbReference type="InterPro" id="IPR016166">
    <property type="entry name" value="FAD-bd_PCMH"/>
</dbReference>
<keyword evidence="9" id="KW-1185">Reference proteome</keyword>
<evidence type="ECO:0000256" key="3">
    <source>
        <dbReference type="ARBA" id="ARBA00022630"/>
    </source>
</evidence>
<dbReference type="RefSeq" id="WP_344594207.1">
    <property type="nucleotide sequence ID" value="NZ_BAAARW010000024.1"/>
</dbReference>
<dbReference type="Pfam" id="PF01565">
    <property type="entry name" value="FAD_binding_4"/>
    <property type="match status" value="1"/>
</dbReference>
<evidence type="ECO:0000313" key="9">
    <source>
        <dbReference type="Proteomes" id="UP001501231"/>
    </source>
</evidence>
<comment type="similarity">
    <text evidence="2">Belongs to the oxygen-dependent FAD-linked oxidoreductase family.</text>
</comment>
<dbReference type="PANTHER" id="PTHR42973:SF39">
    <property type="entry name" value="FAD-BINDING PCMH-TYPE DOMAIN-CONTAINING PROTEIN"/>
    <property type="match status" value="1"/>
</dbReference>
<dbReference type="SUPFAM" id="SSF56176">
    <property type="entry name" value="FAD-binding/transporter-associated domain-like"/>
    <property type="match status" value="1"/>
</dbReference>
<sequence length="466" mass="49601">MNETIDELAGRVRGAVYVPGADGYDGERIGFQLLEPHRPAVIVAAAGADDVRAAVEYAAAHHAPVAVQAGGHGLAAPTEGVLISTRRMSGVRVDPGKRTAWVEAGATWRNVIEAAAPHGLAPLSGSFPGVGAVSYTLGGGVGLMARRYGFAADHVRRVDLVTPDARQRQVTAESDPDLFWALRGGGGNFGVVTGMEIDLMPVDRIYGGGLFFDVEQVPEVLDAWRRWTAAVPEEMTSAVSMLTYPDLPVLPEPMRGRHVAQIQIAFLGTEADARSLVEPLRSLGPVLRDTLRELPYTESGTVFDEPDQPHAYRSRNLLVRDLAPGALPGLVKAASPAAPVMGVVGLRHLGGALARAPRTANAVGHRDAAYAVMILSPVEPGEAETVRDFHRDVLAPFAGQALGCSLNFSFGPLDGQEIRSAFAPEDFERLTLLRARHDPHALLRANHPVPAAPGRGHREGETRPIS</sequence>
<evidence type="ECO:0000256" key="4">
    <source>
        <dbReference type="ARBA" id="ARBA00022827"/>
    </source>
</evidence>
<dbReference type="PROSITE" id="PS00862">
    <property type="entry name" value="OX2_COVAL_FAD"/>
    <property type="match status" value="1"/>
</dbReference>
<dbReference type="PANTHER" id="PTHR42973">
    <property type="entry name" value="BINDING OXIDOREDUCTASE, PUTATIVE (AFU_ORTHOLOGUE AFUA_1G17690)-RELATED"/>
    <property type="match status" value="1"/>
</dbReference>
<reference evidence="9" key="1">
    <citation type="journal article" date="2019" name="Int. J. Syst. Evol. Microbiol.">
        <title>The Global Catalogue of Microorganisms (GCM) 10K type strain sequencing project: providing services to taxonomists for standard genome sequencing and annotation.</title>
        <authorList>
            <consortium name="The Broad Institute Genomics Platform"/>
            <consortium name="The Broad Institute Genome Sequencing Center for Infectious Disease"/>
            <person name="Wu L."/>
            <person name="Ma J."/>
        </authorList>
    </citation>
    <scope>NUCLEOTIDE SEQUENCE [LARGE SCALE GENOMIC DNA]</scope>
    <source>
        <strain evidence="9">JCM 3325</strain>
    </source>
</reference>
<accession>A0ABP5WZL5</accession>
<feature type="region of interest" description="Disordered" evidence="6">
    <location>
        <begin position="443"/>
        <end position="466"/>
    </location>
</feature>
<dbReference type="Gene3D" id="3.30.43.10">
    <property type="entry name" value="Uridine Diphospho-n-acetylenolpyruvylglucosamine Reductase, domain 2"/>
    <property type="match status" value="1"/>
</dbReference>
<dbReference type="InterPro" id="IPR016167">
    <property type="entry name" value="FAD-bd_PCMH_sub1"/>
</dbReference>
<comment type="cofactor">
    <cofactor evidence="1">
        <name>FAD</name>
        <dbReference type="ChEBI" id="CHEBI:57692"/>
    </cofactor>
</comment>
<comment type="caution">
    <text evidence="8">The sequence shown here is derived from an EMBL/GenBank/DDBJ whole genome shotgun (WGS) entry which is preliminary data.</text>
</comment>